<comment type="caution">
    <text evidence="1">The sequence shown here is derived from an EMBL/GenBank/DDBJ whole genome shotgun (WGS) entry which is preliminary data.</text>
</comment>
<dbReference type="Proteomes" id="UP000006729">
    <property type="component" value="Chromosome 2"/>
</dbReference>
<accession>A0ACC0TEQ6</accession>
<organism evidence="1 2">
    <name type="scientific">Populus trichocarpa</name>
    <name type="common">Western balsam poplar</name>
    <name type="synonym">Populus balsamifera subsp. trichocarpa</name>
    <dbReference type="NCBI Taxonomy" id="3694"/>
    <lineage>
        <taxon>Eukaryota</taxon>
        <taxon>Viridiplantae</taxon>
        <taxon>Streptophyta</taxon>
        <taxon>Embryophyta</taxon>
        <taxon>Tracheophyta</taxon>
        <taxon>Spermatophyta</taxon>
        <taxon>Magnoliopsida</taxon>
        <taxon>eudicotyledons</taxon>
        <taxon>Gunneridae</taxon>
        <taxon>Pentapetalae</taxon>
        <taxon>rosids</taxon>
        <taxon>fabids</taxon>
        <taxon>Malpighiales</taxon>
        <taxon>Salicaceae</taxon>
        <taxon>Saliceae</taxon>
        <taxon>Populus</taxon>
    </lineage>
</organism>
<sequence length="153" mass="17932">MRRASRVHEQEHNLHQIRKSLLCQKILHTQLFKDLVSSKVSLKNYEGLTNLHEHIQNIKSILKLITQDNDVVCKVLLATLYGSTRAWYHSLEFVFILHFRDFNSKLISYFNISILAKKKKHHKSLPCHKKGRWEHQSLSLKGQRGNAQRGTNP</sequence>
<name>A0ACC0TEQ6_POPTR</name>
<gene>
    <name evidence="1" type="ORF">POPTR_002G188650v4</name>
</gene>
<reference evidence="1 2" key="1">
    <citation type="journal article" date="2006" name="Science">
        <title>The genome of black cottonwood, Populus trichocarpa (Torr. &amp; Gray).</title>
        <authorList>
            <person name="Tuskan G.A."/>
            <person name="Difazio S."/>
            <person name="Jansson S."/>
            <person name="Bohlmann J."/>
            <person name="Grigoriev I."/>
            <person name="Hellsten U."/>
            <person name="Putnam N."/>
            <person name="Ralph S."/>
            <person name="Rombauts S."/>
            <person name="Salamov A."/>
            <person name="Schein J."/>
            <person name="Sterck L."/>
            <person name="Aerts A."/>
            <person name="Bhalerao R.R."/>
            <person name="Bhalerao R.P."/>
            <person name="Blaudez D."/>
            <person name="Boerjan W."/>
            <person name="Brun A."/>
            <person name="Brunner A."/>
            <person name="Busov V."/>
            <person name="Campbell M."/>
            <person name="Carlson J."/>
            <person name="Chalot M."/>
            <person name="Chapman J."/>
            <person name="Chen G.L."/>
            <person name="Cooper D."/>
            <person name="Coutinho P.M."/>
            <person name="Couturier J."/>
            <person name="Covert S."/>
            <person name="Cronk Q."/>
            <person name="Cunningham R."/>
            <person name="Davis J."/>
            <person name="Degroeve S."/>
            <person name="Dejardin A."/>
            <person name="Depamphilis C."/>
            <person name="Detter J."/>
            <person name="Dirks B."/>
            <person name="Dubchak I."/>
            <person name="Duplessis S."/>
            <person name="Ehlting J."/>
            <person name="Ellis B."/>
            <person name="Gendler K."/>
            <person name="Goodstein D."/>
            <person name="Gribskov M."/>
            <person name="Grimwood J."/>
            <person name="Groover A."/>
            <person name="Gunter L."/>
            <person name="Hamberger B."/>
            <person name="Heinze B."/>
            <person name="Helariutta Y."/>
            <person name="Henrissat B."/>
            <person name="Holligan D."/>
            <person name="Holt R."/>
            <person name="Huang W."/>
            <person name="Islam-Faridi N."/>
            <person name="Jones S."/>
            <person name="Jones-Rhoades M."/>
            <person name="Jorgensen R."/>
            <person name="Joshi C."/>
            <person name="Kangasjarvi J."/>
            <person name="Karlsson J."/>
            <person name="Kelleher C."/>
            <person name="Kirkpatrick R."/>
            <person name="Kirst M."/>
            <person name="Kohler A."/>
            <person name="Kalluri U."/>
            <person name="Larimer F."/>
            <person name="Leebens-Mack J."/>
            <person name="Leple J.C."/>
            <person name="Locascio P."/>
            <person name="Lou Y."/>
            <person name="Lucas S."/>
            <person name="Martin F."/>
            <person name="Montanini B."/>
            <person name="Napoli C."/>
            <person name="Nelson D.R."/>
            <person name="Nelson C."/>
            <person name="Nieminen K."/>
            <person name="Nilsson O."/>
            <person name="Pereda V."/>
            <person name="Peter G."/>
            <person name="Philippe R."/>
            <person name="Pilate G."/>
            <person name="Poliakov A."/>
            <person name="Razumovskaya J."/>
            <person name="Richardson P."/>
            <person name="Rinaldi C."/>
            <person name="Ritland K."/>
            <person name="Rouze P."/>
            <person name="Ryaboy D."/>
            <person name="Schmutz J."/>
            <person name="Schrader J."/>
            <person name="Segerman B."/>
            <person name="Shin H."/>
            <person name="Siddiqui A."/>
            <person name="Sterky F."/>
            <person name="Terry A."/>
            <person name="Tsai C.J."/>
            <person name="Uberbacher E."/>
            <person name="Unneberg P."/>
            <person name="Vahala J."/>
            <person name="Wall K."/>
            <person name="Wessler S."/>
            <person name="Yang G."/>
            <person name="Yin T."/>
            <person name="Douglas C."/>
            <person name="Marra M."/>
            <person name="Sandberg G."/>
            <person name="Van de Peer Y."/>
            <person name="Rokhsar D."/>
        </authorList>
    </citation>
    <scope>NUCLEOTIDE SEQUENCE [LARGE SCALE GENOMIC DNA]</scope>
    <source>
        <strain evidence="2">cv. Nisqually</strain>
    </source>
</reference>
<protein>
    <submittedName>
        <fullName evidence="1">Uncharacterized protein</fullName>
    </submittedName>
</protein>
<dbReference type="EMBL" id="CM009291">
    <property type="protein sequence ID" value="KAI9400062.1"/>
    <property type="molecule type" value="Genomic_DNA"/>
</dbReference>
<proteinExistence type="predicted"/>
<evidence type="ECO:0000313" key="1">
    <source>
        <dbReference type="EMBL" id="KAI9400062.1"/>
    </source>
</evidence>
<evidence type="ECO:0000313" key="2">
    <source>
        <dbReference type="Proteomes" id="UP000006729"/>
    </source>
</evidence>
<keyword evidence="2" id="KW-1185">Reference proteome</keyword>